<dbReference type="EMBL" id="AGNK02002135">
    <property type="status" value="NOT_ANNOTATED_CDS"/>
    <property type="molecule type" value="Genomic_DNA"/>
</dbReference>
<dbReference type="EnsemblPlants" id="KQL17273">
    <property type="protein sequence ID" value="KQL17273"/>
    <property type="gene ID" value="SETIT_024835mg"/>
</dbReference>
<dbReference type="Gramene" id="KQL17273">
    <property type="protein sequence ID" value="KQL17273"/>
    <property type="gene ID" value="SETIT_024835mg"/>
</dbReference>
<evidence type="ECO:0000256" key="1">
    <source>
        <dbReference type="SAM" id="SignalP"/>
    </source>
</evidence>
<reference evidence="2" key="2">
    <citation type="submission" date="2018-08" db="UniProtKB">
        <authorList>
            <consortium name="EnsemblPlants"/>
        </authorList>
    </citation>
    <scope>IDENTIFICATION</scope>
    <source>
        <strain evidence="2">Yugu1</strain>
    </source>
</reference>
<dbReference type="InParanoid" id="K3ZE43"/>
<accession>K3ZE43</accession>
<evidence type="ECO:0000313" key="3">
    <source>
        <dbReference type="Proteomes" id="UP000004995"/>
    </source>
</evidence>
<reference evidence="3" key="1">
    <citation type="journal article" date="2012" name="Nat. Biotechnol.">
        <title>Reference genome sequence of the model plant Setaria.</title>
        <authorList>
            <person name="Bennetzen J.L."/>
            <person name="Schmutz J."/>
            <person name="Wang H."/>
            <person name="Percifield R."/>
            <person name="Hawkins J."/>
            <person name="Pontaroli A.C."/>
            <person name="Estep M."/>
            <person name="Feng L."/>
            <person name="Vaughn J.N."/>
            <person name="Grimwood J."/>
            <person name="Jenkins J."/>
            <person name="Barry K."/>
            <person name="Lindquist E."/>
            <person name="Hellsten U."/>
            <person name="Deshpande S."/>
            <person name="Wang X."/>
            <person name="Wu X."/>
            <person name="Mitros T."/>
            <person name="Triplett J."/>
            <person name="Yang X."/>
            <person name="Ye C.Y."/>
            <person name="Mauro-Herrera M."/>
            <person name="Wang L."/>
            <person name="Li P."/>
            <person name="Sharma M."/>
            <person name="Sharma R."/>
            <person name="Ronald P.C."/>
            <person name="Panaud O."/>
            <person name="Kellogg E.A."/>
            <person name="Brutnell T.P."/>
            <person name="Doust A.N."/>
            <person name="Tuskan G.A."/>
            <person name="Rokhsar D."/>
            <person name="Devos K.M."/>
        </authorList>
    </citation>
    <scope>NUCLEOTIDE SEQUENCE [LARGE SCALE GENOMIC DNA]</scope>
    <source>
        <strain evidence="3">cv. Yugu1</strain>
    </source>
</reference>
<feature type="signal peptide" evidence="1">
    <location>
        <begin position="1"/>
        <end position="21"/>
    </location>
</feature>
<keyword evidence="3" id="KW-1185">Reference proteome</keyword>
<organism evidence="2 3">
    <name type="scientific">Setaria italica</name>
    <name type="common">Foxtail millet</name>
    <name type="synonym">Panicum italicum</name>
    <dbReference type="NCBI Taxonomy" id="4555"/>
    <lineage>
        <taxon>Eukaryota</taxon>
        <taxon>Viridiplantae</taxon>
        <taxon>Streptophyta</taxon>
        <taxon>Embryophyta</taxon>
        <taxon>Tracheophyta</taxon>
        <taxon>Spermatophyta</taxon>
        <taxon>Magnoliopsida</taxon>
        <taxon>Liliopsida</taxon>
        <taxon>Poales</taxon>
        <taxon>Poaceae</taxon>
        <taxon>PACMAD clade</taxon>
        <taxon>Panicoideae</taxon>
        <taxon>Panicodae</taxon>
        <taxon>Paniceae</taxon>
        <taxon>Cenchrinae</taxon>
        <taxon>Setaria</taxon>
    </lineage>
</organism>
<sequence>ASTSNTSLVVSMLWYLVPSEATGLDGFVLVTNCIWSLLSISRRSATSFIVGLSSPLGLRQCMTSSASFSSTTITSSSIISQSTKSQSLFWLTSV</sequence>
<feature type="chain" id="PRO_5010127731" evidence="1">
    <location>
        <begin position="22"/>
        <end position="94"/>
    </location>
</feature>
<evidence type="ECO:0000313" key="2">
    <source>
        <dbReference type="EnsemblPlants" id="KQL17273"/>
    </source>
</evidence>
<name>K3ZE43_SETIT</name>
<keyword evidence="1" id="KW-0732">Signal</keyword>
<dbReference type="AlphaFoldDB" id="K3ZE43"/>
<dbReference type="Proteomes" id="UP000004995">
    <property type="component" value="Unassembled WGS sequence"/>
</dbReference>
<protein>
    <submittedName>
        <fullName evidence="2">Uncharacterized protein</fullName>
    </submittedName>
</protein>
<dbReference type="HOGENOM" id="CLU_2392501_0_0_1"/>
<proteinExistence type="predicted"/>